<evidence type="ECO:0000313" key="2">
    <source>
        <dbReference type="Proteomes" id="UP000078200"/>
    </source>
</evidence>
<proteinExistence type="predicted"/>
<dbReference type="AlphaFoldDB" id="A0A1A9VC09"/>
<dbReference type="Proteomes" id="UP000078200">
    <property type="component" value="Unassembled WGS sequence"/>
</dbReference>
<keyword evidence="2" id="KW-1185">Reference proteome</keyword>
<protein>
    <submittedName>
        <fullName evidence="1">Uncharacterized protein</fullName>
    </submittedName>
</protein>
<organism evidence="1 2">
    <name type="scientific">Glossina austeni</name>
    <name type="common">Savannah tsetse fly</name>
    <dbReference type="NCBI Taxonomy" id="7395"/>
    <lineage>
        <taxon>Eukaryota</taxon>
        <taxon>Metazoa</taxon>
        <taxon>Ecdysozoa</taxon>
        <taxon>Arthropoda</taxon>
        <taxon>Hexapoda</taxon>
        <taxon>Insecta</taxon>
        <taxon>Pterygota</taxon>
        <taxon>Neoptera</taxon>
        <taxon>Endopterygota</taxon>
        <taxon>Diptera</taxon>
        <taxon>Brachycera</taxon>
        <taxon>Muscomorpha</taxon>
        <taxon>Hippoboscoidea</taxon>
        <taxon>Glossinidae</taxon>
        <taxon>Glossina</taxon>
    </lineage>
</organism>
<name>A0A1A9VC09_GLOAU</name>
<dbReference type="EnsemblMetazoa" id="GAUT032407-RA">
    <property type="protein sequence ID" value="GAUT032407-PA"/>
    <property type="gene ID" value="GAUT032407"/>
</dbReference>
<evidence type="ECO:0000313" key="1">
    <source>
        <dbReference type="EnsemblMetazoa" id="GAUT032407-PA"/>
    </source>
</evidence>
<accession>A0A1A9VC09</accession>
<dbReference type="VEuPathDB" id="VectorBase:GAUT032407"/>
<reference evidence="1" key="1">
    <citation type="submission" date="2020-05" db="UniProtKB">
        <authorList>
            <consortium name="EnsemblMetazoa"/>
        </authorList>
    </citation>
    <scope>IDENTIFICATION</scope>
    <source>
        <strain evidence="1">TTRI</strain>
    </source>
</reference>
<sequence>MRLTDYSQHAPQAFTIILQQNAGYNPEFFPTSPIYKTIPAYPQHYGHDVGHNRNLETYKITDHRQYPLPAPVETSLPYQANFYKPLASFNAFLPRITKVVVQNKGADVAVTTNNYNSKIRMSYGEKGEAFITPNKGEYDDYFKSGHVVQNGIVTFLTYILSLIAIVKAGILHHHGGNIYKVKLISSQNAEHFENIRKSAPIIKVIHQGLVESEPEVYKVIHDYSTDGNVYHKSNYDTPQVIKVIHENSTPQVTKYSHETNHLNDHFHEPEVVKVIHENSKTGHVNHTPERIIHLIHEHKDHVAIDIPHVRDALSDIHQHGENIKLPETSILPPIIEPAPVFDAAAIAMDALYESPAFSIPEPAPAETYGTPPLSH</sequence>